<dbReference type="AlphaFoldDB" id="A0A1M6SVB4"/>
<comment type="similarity">
    <text evidence="1">Belongs to the sigma-70 factor family. ECF subfamily.</text>
</comment>
<keyword evidence="2" id="KW-0805">Transcription regulation</keyword>
<dbReference type="Pfam" id="PF04542">
    <property type="entry name" value="Sigma70_r2"/>
    <property type="match status" value="1"/>
</dbReference>
<keyword evidence="8" id="KW-1185">Reference proteome</keyword>
<dbReference type="InterPro" id="IPR007627">
    <property type="entry name" value="RNA_pol_sigma70_r2"/>
</dbReference>
<dbReference type="InterPro" id="IPR014284">
    <property type="entry name" value="RNA_pol_sigma-70_dom"/>
</dbReference>
<proteinExistence type="inferred from homology"/>
<dbReference type="GO" id="GO:0003677">
    <property type="term" value="F:DNA binding"/>
    <property type="evidence" value="ECO:0007669"/>
    <property type="project" value="InterPro"/>
</dbReference>
<gene>
    <name evidence="7" type="ORF">SAMN04488028_105165</name>
</gene>
<dbReference type="Gene3D" id="1.10.10.10">
    <property type="entry name" value="Winged helix-like DNA-binding domain superfamily/Winged helix DNA-binding domain"/>
    <property type="match status" value="1"/>
</dbReference>
<reference evidence="8" key="1">
    <citation type="submission" date="2016-11" db="EMBL/GenBank/DDBJ databases">
        <authorList>
            <person name="Varghese N."/>
            <person name="Submissions S."/>
        </authorList>
    </citation>
    <scope>NUCLEOTIDE SEQUENCE [LARGE SCALE GENOMIC DNA]</scope>
    <source>
        <strain evidence="8">DSM 26134</strain>
    </source>
</reference>
<dbReference type="GO" id="GO:0006352">
    <property type="term" value="P:DNA-templated transcription initiation"/>
    <property type="evidence" value="ECO:0007669"/>
    <property type="project" value="InterPro"/>
</dbReference>
<dbReference type="CDD" id="cd06171">
    <property type="entry name" value="Sigma70_r4"/>
    <property type="match status" value="1"/>
</dbReference>
<dbReference type="InterPro" id="IPR013249">
    <property type="entry name" value="RNA_pol_sigma70_r4_t2"/>
</dbReference>
<accession>A0A1M6SVB4</accession>
<evidence type="ECO:0000256" key="4">
    <source>
        <dbReference type="ARBA" id="ARBA00023163"/>
    </source>
</evidence>
<organism evidence="7 8">
    <name type="scientific">Reichenbachiella agariperforans</name>
    <dbReference type="NCBI Taxonomy" id="156994"/>
    <lineage>
        <taxon>Bacteria</taxon>
        <taxon>Pseudomonadati</taxon>
        <taxon>Bacteroidota</taxon>
        <taxon>Cytophagia</taxon>
        <taxon>Cytophagales</taxon>
        <taxon>Reichenbachiellaceae</taxon>
        <taxon>Reichenbachiella</taxon>
    </lineage>
</organism>
<evidence type="ECO:0000256" key="3">
    <source>
        <dbReference type="ARBA" id="ARBA00023082"/>
    </source>
</evidence>
<dbReference type="Proteomes" id="UP000184474">
    <property type="component" value="Unassembled WGS sequence"/>
</dbReference>
<evidence type="ECO:0000259" key="6">
    <source>
        <dbReference type="Pfam" id="PF08281"/>
    </source>
</evidence>
<dbReference type="SUPFAM" id="SSF88946">
    <property type="entry name" value="Sigma2 domain of RNA polymerase sigma factors"/>
    <property type="match status" value="1"/>
</dbReference>
<evidence type="ECO:0000256" key="2">
    <source>
        <dbReference type="ARBA" id="ARBA00023015"/>
    </source>
</evidence>
<dbReference type="NCBIfam" id="TIGR02937">
    <property type="entry name" value="sigma70-ECF"/>
    <property type="match status" value="1"/>
</dbReference>
<dbReference type="Pfam" id="PF08281">
    <property type="entry name" value="Sigma70_r4_2"/>
    <property type="match status" value="1"/>
</dbReference>
<keyword evidence="3" id="KW-0731">Sigma factor</keyword>
<dbReference type="InterPro" id="IPR039425">
    <property type="entry name" value="RNA_pol_sigma-70-like"/>
</dbReference>
<dbReference type="EMBL" id="FRAA01000005">
    <property type="protein sequence ID" value="SHK48518.1"/>
    <property type="molecule type" value="Genomic_DNA"/>
</dbReference>
<evidence type="ECO:0000256" key="1">
    <source>
        <dbReference type="ARBA" id="ARBA00010641"/>
    </source>
</evidence>
<dbReference type="InterPro" id="IPR013325">
    <property type="entry name" value="RNA_pol_sigma_r2"/>
</dbReference>
<evidence type="ECO:0000259" key="5">
    <source>
        <dbReference type="Pfam" id="PF04542"/>
    </source>
</evidence>
<feature type="domain" description="RNA polymerase sigma factor 70 region 4 type 2" evidence="6">
    <location>
        <begin position="132"/>
        <end position="177"/>
    </location>
</feature>
<keyword evidence="4" id="KW-0804">Transcription</keyword>
<protein>
    <submittedName>
        <fullName evidence="7">RNA polymerase sigma-70 factor, ECF subfamily</fullName>
    </submittedName>
</protein>
<name>A0A1M6SVB4_REIAG</name>
<evidence type="ECO:0000313" key="8">
    <source>
        <dbReference type="Proteomes" id="UP000184474"/>
    </source>
</evidence>
<dbReference type="GO" id="GO:0016987">
    <property type="term" value="F:sigma factor activity"/>
    <property type="evidence" value="ECO:0007669"/>
    <property type="project" value="UniProtKB-KW"/>
</dbReference>
<feature type="domain" description="RNA polymerase sigma-70 region 2" evidence="5">
    <location>
        <begin position="33"/>
        <end position="96"/>
    </location>
</feature>
<dbReference type="STRING" id="156994.SAMN04488028_105165"/>
<dbReference type="RefSeq" id="WP_073123298.1">
    <property type="nucleotide sequence ID" value="NZ_FRAA01000005.1"/>
</dbReference>
<dbReference type="PANTHER" id="PTHR43133:SF51">
    <property type="entry name" value="RNA POLYMERASE SIGMA FACTOR"/>
    <property type="match status" value="1"/>
</dbReference>
<dbReference type="SUPFAM" id="SSF88659">
    <property type="entry name" value="Sigma3 and sigma4 domains of RNA polymerase sigma factors"/>
    <property type="match status" value="1"/>
</dbReference>
<dbReference type="PANTHER" id="PTHR43133">
    <property type="entry name" value="RNA POLYMERASE ECF-TYPE SIGMA FACTO"/>
    <property type="match status" value="1"/>
</dbReference>
<sequence>MSLPDLASHHSEQMLMRAKLGDELSFNALVGVWYKRIYNFSYKYFVDHDMATEVSQRTFIKMYDKLSDLEDNSKFKSWLYIIALNVCREEGRKKSRVAKMFVSENDESNSPQQTEMVDSVAHTLEQAELSQIVIDSLNILSDEQKEVILMKEYEGLKFREIAEVLNVSENTVKSRLYYGLGNMKKILVKNRAFNESYGYGK</sequence>
<dbReference type="InterPro" id="IPR036388">
    <property type="entry name" value="WH-like_DNA-bd_sf"/>
</dbReference>
<dbReference type="Gene3D" id="1.10.1740.10">
    <property type="match status" value="1"/>
</dbReference>
<dbReference type="InterPro" id="IPR013324">
    <property type="entry name" value="RNA_pol_sigma_r3/r4-like"/>
</dbReference>
<evidence type="ECO:0000313" key="7">
    <source>
        <dbReference type="EMBL" id="SHK48518.1"/>
    </source>
</evidence>